<accession>A0A1M6BZV5</accession>
<dbReference type="OrthoDB" id="2064627at2"/>
<keyword evidence="3" id="KW-1185">Reference proteome</keyword>
<dbReference type="STRING" id="1121919.SAMN02745975_00115"/>
<dbReference type="Proteomes" id="UP000184536">
    <property type="component" value="Unassembled WGS sequence"/>
</dbReference>
<dbReference type="InterPro" id="IPR025164">
    <property type="entry name" value="Toastrack_DUF4097"/>
</dbReference>
<name>A0A1M6BZV5_9FIRM</name>
<dbReference type="AlphaFoldDB" id="A0A1M6BZV5"/>
<proteinExistence type="predicted"/>
<dbReference type="PANTHER" id="PTHR34094:SF1">
    <property type="entry name" value="PROTEIN FAM185A"/>
    <property type="match status" value="1"/>
</dbReference>
<dbReference type="Pfam" id="PF13349">
    <property type="entry name" value="DUF4097"/>
    <property type="match status" value="1"/>
</dbReference>
<sequence>MFKNINMKKLILILSLVVVVSFSLAAITSFLTRSFSIGRNTATPNIQNQEKGSIGGTVSREINEEKTFDIDGLKQIDIEAASSNINIIPTTDGTTLKAHFHGTVSTSSENYIPYLDASSSGDRIKLSIKRKSNNIVGFINENTALDVYVPKAYRQAMDIRNVSGTTKIDTLEHTDFRFTSVSGNLIAKSLVGNTADLGSTSGDMQITHLDVKTLNQKSVSGKITIENCKTEDSTLKTTSGNIRLENSQGNMDLESISGDLNVSYASFNHDIKAKTTSGKVSIKLPKTASFAIETDTVSGNFISDFPITLTGSVNKKSISGRVGNSSHKVSIRTVSGDIQLHPIK</sequence>
<evidence type="ECO:0000313" key="2">
    <source>
        <dbReference type="EMBL" id="SHI54349.1"/>
    </source>
</evidence>
<evidence type="ECO:0000313" key="3">
    <source>
        <dbReference type="Proteomes" id="UP000184536"/>
    </source>
</evidence>
<reference evidence="3" key="1">
    <citation type="submission" date="2016-11" db="EMBL/GenBank/DDBJ databases">
        <authorList>
            <person name="Varghese N."/>
            <person name="Submissions S."/>
        </authorList>
    </citation>
    <scope>NUCLEOTIDE SEQUENCE [LARGE SCALE GENOMIC DNA]</scope>
    <source>
        <strain evidence="3">DSM 17957</strain>
    </source>
</reference>
<gene>
    <name evidence="2" type="ORF">SAMN02745975_00115</name>
</gene>
<protein>
    <submittedName>
        <fullName evidence="2">Putative adhesin</fullName>
    </submittedName>
</protein>
<feature type="domain" description="DUF4097" evidence="1">
    <location>
        <begin position="74"/>
        <end position="340"/>
    </location>
</feature>
<evidence type="ECO:0000259" key="1">
    <source>
        <dbReference type="Pfam" id="PF13349"/>
    </source>
</evidence>
<dbReference type="EMBL" id="FQZV01000003">
    <property type="protein sequence ID" value="SHI54349.1"/>
    <property type="molecule type" value="Genomic_DNA"/>
</dbReference>
<dbReference type="PANTHER" id="PTHR34094">
    <property type="match status" value="1"/>
</dbReference>
<dbReference type="RefSeq" id="WP_110939431.1">
    <property type="nucleotide sequence ID" value="NZ_FQZV01000003.1"/>
</dbReference>
<organism evidence="2 3">
    <name type="scientific">Geosporobacter subterraneus DSM 17957</name>
    <dbReference type="NCBI Taxonomy" id="1121919"/>
    <lineage>
        <taxon>Bacteria</taxon>
        <taxon>Bacillati</taxon>
        <taxon>Bacillota</taxon>
        <taxon>Clostridia</taxon>
        <taxon>Peptostreptococcales</taxon>
        <taxon>Thermotaleaceae</taxon>
        <taxon>Geosporobacter</taxon>
    </lineage>
</organism>